<sequence>MNLRVLYHNNCFDGACSASLFTKFHRECIGTATEYSYKGLAHKAGAQFDPADFSGDENAIVDFKYYDSPKLTWWFDHHQSAFLTEADHEDFLHDKSGKKFFDPTRISCTGFIADIAREKFGFSTKGLEDLLLWADIIDGAKFESADAAVGLAAPAMKLMMAIEGTSDPTFIPRLIPLLTSQPLVDTLQENFVQEEVQPRLEKHRRDITLLRSRAASDKGVITFDITDQPTEGYNKFIPYYLLPQGVYVVGLSKSSFRTKISVGTNPWTTVSADKLANIAAICERYGGGGHPRVGAISVPVDRVDEARRIAAEVTEELKALDQRNILPTDPL</sequence>
<protein>
    <recommendedName>
        <fullName evidence="3">Phosphoesterase</fullName>
    </recommendedName>
</protein>
<keyword evidence="2" id="KW-1185">Reference proteome</keyword>
<evidence type="ECO:0000313" key="2">
    <source>
        <dbReference type="Proteomes" id="UP000182427"/>
    </source>
</evidence>
<evidence type="ECO:0000313" key="1">
    <source>
        <dbReference type="EMBL" id="SDE67490.1"/>
    </source>
</evidence>
<gene>
    <name evidence="1" type="ORF">SAMN05444167_0106</name>
</gene>
<reference evidence="1 2" key="1">
    <citation type="submission" date="2016-10" db="EMBL/GenBank/DDBJ databases">
        <authorList>
            <person name="de Groot N.N."/>
        </authorList>
    </citation>
    <scope>NUCLEOTIDE SEQUENCE [LARGE SCALE GENOMIC DNA]</scope>
    <source>
        <strain evidence="1 2">GAS232</strain>
    </source>
</reference>
<dbReference type="InterPro" id="IPR038763">
    <property type="entry name" value="DHH_sf"/>
</dbReference>
<dbReference type="Proteomes" id="UP000182427">
    <property type="component" value="Chromosome I"/>
</dbReference>
<dbReference type="OrthoDB" id="105221at2"/>
<dbReference type="RefSeq" id="WP_083343434.1">
    <property type="nucleotide sequence ID" value="NZ_LT629690.1"/>
</dbReference>
<name>A0A1G7EUX0_9BACT</name>
<dbReference type="EMBL" id="LT629690">
    <property type="protein sequence ID" value="SDE67490.1"/>
    <property type="molecule type" value="Genomic_DNA"/>
</dbReference>
<evidence type="ECO:0008006" key="3">
    <source>
        <dbReference type="Google" id="ProtNLM"/>
    </source>
</evidence>
<dbReference type="SUPFAM" id="SSF64182">
    <property type="entry name" value="DHH phosphoesterases"/>
    <property type="match status" value="1"/>
</dbReference>
<organism evidence="1 2">
    <name type="scientific">Terriglobus roseus</name>
    <dbReference type="NCBI Taxonomy" id="392734"/>
    <lineage>
        <taxon>Bacteria</taxon>
        <taxon>Pseudomonadati</taxon>
        <taxon>Acidobacteriota</taxon>
        <taxon>Terriglobia</taxon>
        <taxon>Terriglobales</taxon>
        <taxon>Acidobacteriaceae</taxon>
        <taxon>Terriglobus</taxon>
    </lineage>
</organism>
<proteinExistence type="predicted"/>
<accession>A0A1G7EUX0</accession>
<dbReference type="AlphaFoldDB" id="A0A1G7EUX0"/>